<accession>A0A8J2JXZ5</accession>
<sequence length="62" mass="7203">NYVTSMAFNSVRPILGGVFERVELFGTHRVKWMTELHKSLPKETIPSWYGGQKDYKPLEIYG</sequence>
<proteinExistence type="predicted"/>
<dbReference type="Proteomes" id="UP000708208">
    <property type="component" value="Unassembled WGS sequence"/>
</dbReference>
<organism evidence="1 2">
    <name type="scientific">Allacma fusca</name>
    <dbReference type="NCBI Taxonomy" id="39272"/>
    <lineage>
        <taxon>Eukaryota</taxon>
        <taxon>Metazoa</taxon>
        <taxon>Ecdysozoa</taxon>
        <taxon>Arthropoda</taxon>
        <taxon>Hexapoda</taxon>
        <taxon>Collembola</taxon>
        <taxon>Symphypleona</taxon>
        <taxon>Sminthuridae</taxon>
        <taxon>Allacma</taxon>
    </lineage>
</organism>
<gene>
    <name evidence="1" type="ORF">AFUS01_LOCUS5683</name>
</gene>
<dbReference type="EMBL" id="CAJVCH010036240">
    <property type="protein sequence ID" value="CAG7716154.1"/>
    <property type="molecule type" value="Genomic_DNA"/>
</dbReference>
<name>A0A8J2JXZ5_9HEXA</name>
<feature type="non-terminal residue" evidence="1">
    <location>
        <position position="1"/>
    </location>
</feature>
<evidence type="ECO:0000313" key="2">
    <source>
        <dbReference type="Proteomes" id="UP000708208"/>
    </source>
</evidence>
<reference evidence="1" key="1">
    <citation type="submission" date="2021-06" db="EMBL/GenBank/DDBJ databases">
        <authorList>
            <person name="Hodson N. C."/>
            <person name="Mongue J. A."/>
            <person name="Jaron S. K."/>
        </authorList>
    </citation>
    <scope>NUCLEOTIDE SEQUENCE</scope>
</reference>
<dbReference type="OrthoDB" id="1434354at2759"/>
<protein>
    <submittedName>
        <fullName evidence="1">Uncharacterized protein</fullName>
    </submittedName>
</protein>
<dbReference type="AlphaFoldDB" id="A0A8J2JXZ5"/>
<evidence type="ECO:0000313" key="1">
    <source>
        <dbReference type="EMBL" id="CAG7716154.1"/>
    </source>
</evidence>
<comment type="caution">
    <text evidence="1">The sequence shown here is derived from an EMBL/GenBank/DDBJ whole genome shotgun (WGS) entry which is preliminary data.</text>
</comment>
<keyword evidence="2" id="KW-1185">Reference proteome</keyword>